<dbReference type="RefSeq" id="WP_066540855.1">
    <property type="nucleotide sequence ID" value="NZ_DALZQJ010000005.1"/>
</dbReference>
<dbReference type="GO" id="GO:0004636">
    <property type="term" value="F:phosphoribosyl-ATP diphosphatase activity"/>
    <property type="evidence" value="ECO:0007669"/>
    <property type="project" value="UniProtKB-UniRule"/>
</dbReference>
<comment type="subcellular location">
    <subcellularLocation>
        <location evidence="2 10">Cytoplasm</location>
    </subcellularLocation>
</comment>
<evidence type="ECO:0000256" key="9">
    <source>
        <dbReference type="ARBA" id="ARBA00023102"/>
    </source>
</evidence>
<dbReference type="GO" id="GO:0005524">
    <property type="term" value="F:ATP binding"/>
    <property type="evidence" value="ECO:0007669"/>
    <property type="project" value="UniProtKB-KW"/>
</dbReference>
<dbReference type="AlphaFoldDB" id="A0A2A7V070"/>
<dbReference type="HAMAP" id="MF_01020">
    <property type="entry name" value="HisE"/>
    <property type="match status" value="1"/>
</dbReference>
<dbReference type="UniPathway" id="UPA00031">
    <property type="reaction ID" value="UER00007"/>
</dbReference>
<dbReference type="PANTHER" id="PTHR42945">
    <property type="entry name" value="HISTIDINE BIOSYNTHESIS BIFUNCTIONAL PROTEIN"/>
    <property type="match status" value="1"/>
</dbReference>
<dbReference type="InterPro" id="IPR021130">
    <property type="entry name" value="PRib-ATP_PPHydrolase-like"/>
</dbReference>
<dbReference type="NCBIfam" id="NF001611">
    <property type="entry name" value="PRK00400.1-3"/>
    <property type="match status" value="1"/>
</dbReference>
<dbReference type="EC" id="3.6.1.31" evidence="10"/>
<evidence type="ECO:0000313" key="12">
    <source>
        <dbReference type="EMBL" id="PEH90908.1"/>
    </source>
</evidence>
<comment type="caution">
    <text evidence="12">The sequence shown here is derived from an EMBL/GenBank/DDBJ whole genome shotgun (WGS) entry which is preliminary data.</text>
</comment>
<keyword evidence="13" id="KW-1185">Reference proteome</keyword>
<keyword evidence="8 10" id="KW-0067">ATP-binding</keyword>
<evidence type="ECO:0000256" key="3">
    <source>
        <dbReference type="ARBA" id="ARBA00005204"/>
    </source>
</evidence>
<evidence type="ECO:0000256" key="1">
    <source>
        <dbReference type="ARBA" id="ARBA00001460"/>
    </source>
</evidence>
<evidence type="ECO:0000256" key="2">
    <source>
        <dbReference type="ARBA" id="ARBA00004496"/>
    </source>
</evidence>
<protein>
    <recommendedName>
        <fullName evidence="10">Phosphoribosyl-ATP pyrophosphatase</fullName>
        <shortName evidence="10">PRA-PH</shortName>
        <ecNumber evidence="10">3.6.1.31</ecNumber>
    </recommendedName>
</protein>
<dbReference type="Proteomes" id="UP000220246">
    <property type="component" value="Unassembled WGS sequence"/>
</dbReference>
<accession>A0A2A7V070</accession>
<keyword evidence="6 10" id="KW-0547">Nucleotide-binding</keyword>
<evidence type="ECO:0000256" key="10">
    <source>
        <dbReference type="HAMAP-Rule" id="MF_01020"/>
    </source>
</evidence>
<dbReference type="PANTHER" id="PTHR42945:SF9">
    <property type="entry name" value="HISTIDINE BIOSYNTHESIS BIFUNCTIONAL PROTEIN HISIE"/>
    <property type="match status" value="1"/>
</dbReference>
<evidence type="ECO:0000313" key="13">
    <source>
        <dbReference type="Proteomes" id="UP000220246"/>
    </source>
</evidence>
<evidence type="ECO:0000256" key="7">
    <source>
        <dbReference type="ARBA" id="ARBA00022801"/>
    </source>
</evidence>
<feature type="region of interest" description="Disordered" evidence="11">
    <location>
        <begin position="109"/>
        <end position="132"/>
    </location>
</feature>
<evidence type="ECO:0000256" key="5">
    <source>
        <dbReference type="ARBA" id="ARBA00022605"/>
    </source>
</evidence>
<evidence type="ECO:0000256" key="6">
    <source>
        <dbReference type="ARBA" id="ARBA00022741"/>
    </source>
</evidence>
<evidence type="ECO:0000256" key="8">
    <source>
        <dbReference type="ARBA" id="ARBA00022840"/>
    </source>
</evidence>
<dbReference type="Gene3D" id="1.10.287.1080">
    <property type="entry name" value="MazG-like"/>
    <property type="match status" value="1"/>
</dbReference>
<sequence length="132" mass="14075">MSESSPSASVEGGLARLAAVIESRKVANGGDPEKSYVARLLHKGPDAFLKKIGEEATEVVMAAKDVDHGGDKGKILYEVADLWFHSMIALSHYGLTPADVVAELERREGTSGLEEKALRKAKERAAQEGAAE</sequence>
<dbReference type="NCBIfam" id="TIGR03188">
    <property type="entry name" value="histidine_hisI"/>
    <property type="match status" value="1"/>
</dbReference>
<keyword evidence="9 10" id="KW-0368">Histidine biosynthesis</keyword>
<dbReference type="STRING" id="1219032.GCA_001515545_03405"/>
<dbReference type="CDD" id="cd11534">
    <property type="entry name" value="NTP-PPase_HisIE_like"/>
    <property type="match status" value="1"/>
</dbReference>
<dbReference type="GO" id="GO:0005737">
    <property type="term" value="C:cytoplasm"/>
    <property type="evidence" value="ECO:0007669"/>
    <property type="project" value="UniProtKB-SubCell"/>
</dbReference>
<keyword evidence="5 10" id="KW-0028">Amino-acid biosynthesis</keyword>
<evidence type="ECO:0000256" key="4">
    <source>
        <dbReference type="ARBA" id="ARBA00022490"/>
    </source>
</evidence>
<comment type="pathway">
    <text evidence="3 10">Amino-acid biosynthesis; L-histidine biosynthesis; L-histidine from 5-phospho-alpha-D-ribose 1-diphosphate: step 2/9.</text>
</comment>
<dbReference type="Pfam" id="PF01503">
    <property type="entry name" value="PRA-PH"/>
    <property type="match status" value="1"/>
</dbReference>
<comment type="similarity">
    <text evidence="10">Belongs to the PRA-PH family.</text>
</comment>
<gene>
    <name evidence="10" type="primary">hisE</name>
    <name evidence="12" type="ORF">CRM82_06415</name>
</gene>
<keyword evidence="7 10" id="KW-0378">Hydrolase</keyword>
<evidence type="ECO:0000256" key="11">
    <source>
        <dbReference type="SAM" id="MobiDB-lite"/>
    </source>
</evidence>
<dbReference type="OrthoDB" id="9814738at2"/>
<dbReference type="InterPro" id="IPR008179">
    <property type="entry name" value="HisE"/>
</dbReference>
<proteinExistence type="inferred from homology"/>
<dbReference type="GO" id="GO:0000105">
    <property type="term" value="P:L-histidine biosynthetic process"/>
    <property type="evidence" value="ECO:0007669"/>
    <property type="project" value="UniProtKB-UniRule"/>
</dbReference>
<comment type="catalytic activity">
    <reaction evidence="1 10">
        <text>1-(5-phospho-beta-D-ribosyl)-ATP + H2O = 1-(5-phospho-beta-D-ribosyl)-5'-AMP + diphosphate + H(+)</text>
        <dbReference type="Rhea" id="RHEA:22828"/>
        <dbReference type="ChEBI" id="CHEBI:15377"/>
        <dbReference type="ChEBI" id="CHEBI:15378"/>
        <dbReference type="ChEBI" id="CHEBI:33019"/>
        <dbReference type="ChEBI" id="CHEBI:59457"/>
        <dbReference type="ChEBI" id="CHEBI:73183"/>
        <dbReference type="EC" id="3.6.1.31"/>
    </reaction>
</comment>
<reference evidence="13" key="1">
    <citation type="submission" date="2017-09" db="EMBL/GenBank/DDBJ databases">
        <title>FDA dAtabase for Regulatory Grade micrObial Sequences (FDA-ARGOS): Supporting development and validation of Infectious Disease Dx tests.</title>
        <authorList>
            <person name="Minogue T."/>
            <person name="Wolcott M."/>
            <person name="Wasieloski L."/>
            <person name="Aguilar W."/>
            <person name="Moore D."/>
            <person name="Tallon L."/>
            <person name="Sadzewicz L."/>
            <person name="Ott S."/>
            <person name="Zhao X."/>
            <person name="Nagaraj S."/>
            <person name="Vavikolanu K."/>
            <person name="Aluvathingal J."/>
            <person name="Nadendla S."/>
            <person name="Sichtig H."/>
        </authorList>
    </citation>
    <scope>NUCLEOTIDE SEQUENCE [LARGE SCALE GENOMIC DNA]</scope>
    <source>
        <strain evidence="13">FDAARGOS_394</strain>
    </source>
</reference>
<dbReference type="EMBL" id="PDEA01000001">
    <property type="protein sequence ID" value="PEH90908.1"/>
    <property type="molecule type" value="Genomic_DNA"/>
</dbReference>
<keyword evidence="4 10" id="KW-0963">Cytoplasm</keyword>
<dbReference type="SUPFAM" id="SSF101386">
    <property type="entry name" value="all-alpha NTP pyrophosphatases"/>
    <property type="match status" value="1"/>
</dbReference>
<name>A0A2A7V070_COMTR</name>
<dbReference type="GeneID" id="80800224"/>
<organism evidence="12 13">
    <name type="scientific">Comamonas terrigena</name>
    <dbReference type="NCBI Taxonomy" id="32013"/>
    <lineage>
        <taxon>Bacteria</taxon>
        <taxon>Pseudomonadati</taxon>
        <taxon>Pseudomonadota</taxon>
        <taxon>Betaproteobacteria</taxon>
        <taxon>Burkholderiales</taxon>
        <taxon>Comamonadaceae</taxon>
        <taxon>Comamonas</taxon>
    </lineage>
</organism>
<feature type="compositionally biased region" description="Basic and acidic residues" evidence="11">
    <location>
        <begin position="109"/>
        <end position="126"/>
    </location>
</feature>